<comment type="caution">
    <text evidence="7">The sequence shown here is derived from an EMBL/GenBank/DDBJ whole genome shotgun (WGS) entry which is preliminary data.</text>
</comment>
<accession>A0A9K3LNC3</accession>
<gene>
    <name evidence="7" type="ORF">IV203_038550</name>
</gene>
<dbReference type="Proteomes" id="UP000693970">
    <property type="component" value="Unassembled WGS sequence"/>
</dbReference>
<dbReference type="Pfam" id="PF04055">
    <property type="entry name" value="Radical_SAM"/>
    <property type="match status" value="1"/>
</dbReference>
<sequence>MLRKRIELRGRVALGITIFIVLLQLKHFSVSFVLICSFHTERQYHLRRFSSRVSLQQTIEDKIYPCSSSSPNQSDQRCSTGLYFHIPYCRQRCRYCDFAIVPIGNAATNDPLGSRRTVGFEQMNDRYVNALLAEIRQTPLTSSQKIPLQSIYFGGGTPSLAPLKSIATILQCACRTADAPFLLDPDAEITMEMDPGTFDLSQLQALKELGVNRISLGVQSLDDAILEGMGRFHRRQDIGQAIRDIAKAFGGRGDVANYSIDLISGAPGLTLAKWVDTLQEVTCGNLFAPVRPKHISIYDLQIEVGTVFDKIYGNRQDDGKASPKRKVDEKGGPLRLPTEEECAFMYKYAAGYLRAKSFEHYEVSSYAYAPTNINRKDAAHNQIKPSWRSRHNQIYWDYEGSWYAMGLGATSFVNRYLVARPRTMSDYLEWVEKETSGANVVKGNDNDEFLPDLLLKRLRTSDGLDLGWLEKQYGDDVVKGVLKGAQLGLELELATLTESHVLRLHDPDGFLYSNFIISSIFAELGLADEESQKDFYFFEPLLTRFVLRVAIYRISQIGLKFKRLFEENFVDSALFYACCNSSIPPSSDHKCYCNCQAPTPFPHLSQNREFGGQEFKTDEEIAEFAARKNFPGILMKLGRVTGPGASEIWKFFRKATNAKDPAWNFDGKFLVSKTGVVMLPGGDLEATIANLIEES</sequence>
<dbReference type="EMBL" id="JAGRRH010000009">
    <property type="protein sequence ID" value="KAG7365347.1"/>
    <property type="molecule type" value="Genomic_DNA"/>
</dbReference>
<evidence type="ECO:0000256" key="2">
    <source>
        <dbReference type="ARBA" id="ARBA00014678"/>
    </source>
</evidence>
<keyword evidence="5" id="KW-0472">Membrane</keyword>
<dbReference type="InterPro" id="IPR006638">
    <property type="entry name" value="Elp3/MiaA/NifB-like_rSAM"/>
</dbReference>
<evidence type="ECO:0000313" key="7">
    <source>
        <dbReference type="EMBL" id="KAG7365347.1"/>
    </source>
</evidence>
<proteinExistence type="inferred from homology"/>
<evidence type="ECO:0000256" key="1">
    <source>
        <dbReference type="ARBA" id="ARBA00006100"/>
    </source>
</evidence>
<dbReference type="GO" id="GO:0051539">
    <property type="term" value="F:4 iron, 4 sulfur cluster binding"/>
    <property type="evidence" value="ECO:0007669"/>
    <property type="project" value="TreeGrafter"/>
</dbReference>
<feature type="domain" description="Radical SAM core" evidence="6">
    <location>
        <begin position="74"/>
        <end position="337"/>
    </location>
</feature>
<evidence type="ECO:0000313" key="8">
    <source>
        <dbReference type="Proteomes" id="UP000693970"/>
    </source>
</evidence>
<dbReference type="SFLD" id="SFLDS00029">
    <property type="entry name" value="Radical_SAM"/>
    <property type="match status" value="1"/>
</dbReference>
<keyword evidence="5" id="KW-0812">Transmembrane</keyword>
<dbReference type="SFLD" id="SFLDF00562">
    <property type="entry name" value="HemN-like__clustered_with_heat"/>
    <property type="match status" value="1"/>
</dbReference>
<dbReference type="InterPro" id="IPR034505">
    <property type="entry name" value="Coproporphyrinogen-III_oxidase"/>
</dbReference>
<reference evidence="7" key="2">
    <citation type="submission" date="2021-04" db="EMBL/GenBank/DDBJ databases">
        <authorList>
            <person name="Podell S."/>
        </authorList>
    </citation>
    <scope>NUCLEOTIDE SEQUENCE</scope>
    <source>
        <strain evidence="7">Hildebrandi</strain>
    </source>
</reference>
<keyword evidence="8" id="KW-1185">Reference proteome</keyword>
<comment type="similarity">
    <text evidence="1">Belongs to the anaerobic coproporphyrinogen-III oxidase family. HemW subfamily.</text>
</comment>
<dbReference type="PROSITE" id="PS51918">
    <property type="entry name" value="RADICAL_SAM"/>
    <property type="match status" value="1"/>
</dbReference>
<dbReference type="AlphaFoldDB" id="A0A9K3LNC3"/>
<dbReference type="InterPro" id="IPR004559">
    <property type="entry name" value="HemW-like"/>
</dbReference>
<dbReference type="PANTHER" id="PTHR13932:SF5">
    <property type="entry name" value="RADICAL S-ADENOSYL METHIONINE DOMAIN-CONTAINING PROTEIN 1, MITOCHONDRIAL"/>
    <property type="match status" value="1"/>
</dbReference>
<dbReference type="OrthoDB" id="431409at2759"/>
<dbReference type="PANTHER" id="PTHR13932">
    <property type="entry name" value="COPROPORPHYRINIGEN III OXIDASE"/>
    <property type="match status" value="1"/>
</dbReference>
<reference evidence="7" key="1">
    <citation type="journal article" date="2021" name="Sci. Rep.">
        <title>Diploid genomic architecture of Nitzschia inconspicua, an elite biomass production diatom.</title>
        <authorList>
            <person name="Oliver A."/>
            <person name="Podell S."/>
            <person name="Pinowska A."/>
            <person name="Traller J.C."/>
            <person name="Smith S.R."/>
            <person name="McClure R."/>
            <person name="Beliaev A."/>
            <person name="Bohutskyi P."/>
            <person name="Hill E.A."/>
            <person name="Rabines A."/>
            <person name="Zheng H."/>
            <person name="Allen L.Z."/>
            <person name="Kuo A."/>
            <person name="Grigoriev I.V."/>
            <person name="Allen A.E."/>
            <person name="Hazlebeck D."/>
            <person name="Allen E.E."/>
        </authorList>
    </citation>
    <scope>NUCLEOTIDE SEQUENCE</scope>
    <source>
        <strain evidence="7">Hildebrandi</strain>
    </source>
</reference>
<dbReference type="GO" id="GO:0003824">
    <property type="term" value="F:catalytic activity"/>
    <property type="evidence" value="ECO:0007669"/>
    <property type="project" value="InterPro"/>
</dbReference>
<dbReference type="GO" id="GO:0006779">
    <property type="term" value="P:porphyrin-containing compound biosynthetic process"/>
    <property type="evidence" value="ECO:0007669"/>
    <property type="project" value="TreeGrafter"/>
</dbReference>
<keyword evidence="5" id="KW-1133">Transmembrane helix</keyword>
<comment type="function">
    <text evidence="4">May be a heme chaperone, appears to bind heme. Homologous bacterial proteins do not have oxygen-independent coproporphyrinogen-III oxidase activity. Binds 1 [4Fe-4S] cluster. The cluster is coordinated with 3 cysteines and an exchangeable S-adenosyl-L-methionine.</text>
</comment>
<dbReference type="InterPro" id="IPR007197">
    <property type="entry name" value="rSAM"/>
</dbReference>
<protein>
    <recommendedName>
        <fullName evidence="2">Radical S-adenosyl methionine domain-containing protein 1, mitochondrial</fullName>
    </recommendedName>
    <alternativeName>
        <fullName evidence="3">Putative heme chaperone</fullName>
    </alternativeName>
</protein>
<dbReference type="SFLD" id="SFLDG01065">
    <property type="entry name" value="anaerobic_coproporphyrinogen-I"/>
    <property type="match status" value="1"/>
</dbReference>
<evidence type="ECO:0000256" key="3">
    <source>
        <dbReference type="ARBA" id="ARBA00033094"/>
    </source>
</evidence>
<feature type="transmembrane region" description="Helical" evidence="5">
    <location>
        <begin position="12"/>
        <end position="35"/>
    </location>
</feature>
<dbReference type="SMART" id="SM00729">
    <property type="entry name" value="Elp3"/>
    <property type="match status" value="1"/>
</dbReference>
<name>A0A9K3LNC3_9STRA</name>
<organism evidence="7 8">
    <name type="scientific">Nitzschia inconspicua</name>
    <dbReference type="NCBI Taxonomy" id="303405"/>
    <lineage>
        <taxon>Eukaryota</taxon>
        <taxon>Sar</taxon>
        <taxon>Stramenopiles</taxon>
        <taxon>Ochrophyta</taxon>
        <taxon>Bacillariophyta</taxon>
        <taxon>Bacillariophyceae</taxon>
        <taxon>Bacillariophycidae</taxon>
        <taxon>Bacillariales</taxon>
        <taxon>Bacillariaceae</taxon>
        <taxon>Nitzschia</taxon>
    </lineage>
</organism>
<dbReference type="GO" id="GO:0005737">
    <property type="term" value="C:cytoplasm"/>
    <property type="evidence" value="ECO:0007669"/>
    <property type="project" value="TreeGrafter"/>
</dbReference>
<evidence type="ECO:0000259" key="6">
    <source>
        <dbReference type="PROSITE" id="PS51918"/>
    </source>
</evidence>
<evidence type="ECO:0000256" key="5">
    <source>
        <dbReference type="SAM" id="Phobius"/>
    </source>
</evidence>
<evidence type="ECO:0000256" key="4">
    <source>
        <dbReference type="ARBA" id="ARBA00045130"/>
    </source>
</evidence>